<proteinExistence type="predicted"/>
<feature type="compositionally biased region" description="Low complexity" evidence="1">
    <location>
        <begin position="203"/>
        <end position="216"/>
    </location>
</feature>
<accession>A0AA40K0J4</accession>
<keyword evidence="3" id="KW-1185">Reference proteome</keyword>
<dbReference type="Proteomes" id="UP001172155">
    <property type="component" value="Unassembled WGS sequence"/>
</dbReference>
<feature type="region of interest" description="Disordered" evidence="1">
    <location>
        <begin position="92"/>
        <end position="225"/>
    </location>
</feature>
<comment type="caution">
    <text evidence="2">The sequence shown here is derived from an EMBL/GenBank/DDBJ whole genome shotgun (WGS) entry which is preliminary data.</text>
</comment>
<dbReference type="EMBL" id="JAUKUD010000006">
    <property type="protein sequence ID" value="KAK0741391.1"/>
    <property type="molecule type" value="Genomic_DNA"/>
</dbReference>
<name>A0AA40K0J4_9PEZI</name>
<reference evidence="2" key="1">
    <citation type="submission" date="2023-06" db="EMBL/GenBank/DDBJ databases">
        <title>Genome-scale phylogeny and comparative genomics of the fungal order Sordariales.</title>
        <authorList>
            <consortium name="Lawrence Berkeley National Laboratory"/>
            <person name="Hensen N."/>
            <person name="Bonometti L."/>
            <person name="Westerberg I."/>
            <person name="Brannstrom I.O."/>
            <person name="Guillou S."/>
            <person name="Cros-Aarteil S."/>
            <person name="Calhoun S."/>
            <person name="Haridas S."/>
            <person name="Kuo A."/>
            <person name="Mondo S."/>
            <person name="Pangilinan J."/>
            <person name="Riley R."/>
            <person name="LaButti K."/>
            <person name="Andreopoulos B."/>
            <person name="Lipzen A."/>
            <person name="Chen C."/>
            <person name="Yanf M."/>
            <person name="Daum C."/>
            <person name="Ng V."/>
            <person name="Clum A."/>
            <person name="Steindorff A."/>
            <person name="Ohm R."/>
            <person name="Martin F."/>
            <person name="Silar P."/>
            <person name="Natvig D."/>
            <person name="Lalanne C."/>
            <person name="Gautier V."/>
            <person name="Ament-velasquez S.L."/>
            <person name="Kruys A."/>
            <person name="Hutchinson M.I."/>
            <person name="Powell A.J."/>
            <person name="Barry K."/>
            <person name="Miller A.N."/>
            <person name="Grigoriev I.V."/>
            <person name="Debuchy R."/>
            <person name="Gladieux P."/>
            <person name="Thoren M.H."/>
            <person name="Johannesson H."/>
        </authorList>
    </citation>
    <scope>NUCLEOTIDE SEQUENCE</scope>
    <source>
        <strain evidence="2">SMH3187-1</strain>
    </source>
</reference>
<organism evidence="2 3">
    <name type="scientific">Schizothecium vesticola</name>
    <dbReference type="NCBI Taxonomy" id="314040"/>
    <lineage>
        <taxon>Eukaryota</taxon>
        <taxon>Fungi</taxon>
        <taxon>Dikarya</taxon>
        <taxon>Ascomycota</taxon>
        <taxon>Pezizomycotina</taxon>
        <taxon>Sordariomycetes</taxon>
        <taxon>Sordariomycetidae</taxon>
        <taxon>Sordariales</taxon>
        <taxon>Schizotheciaceae</taxon>
        <taxon>Schizothecium</taxon>
    </lineage>
</organism>
<feature type="compositionally biased region" description="Basic and acidic residues" evidence="1">
    <location>
        <begin position="192"/>
        <end position="202"/>
    </location>
</feature>
<evidence type="ECO:0000313" key="2">
    <source>
        <dbReference type="EMBL" id="KAK0741391.1"/>
    </source>
</evidence>
<gene>
    <name evidence="2" type="ORF">B0T18DRAFT_420084</name>
</gene>
<protein>
    <submittedName>
        <fullName evidence="2">Uncharacterized protein</fullName>
    </submittedName>
</protein>
<evidence type="ECO:0000313" key="3">
    <source>
        <dbReference type="Proteomes" id="UP001172155"/>
    </source>
</evidence>
<evidence type="ECO:0000256" key="1">
    <source>
        <dbReference type="SAM" id="MobiDB-lite"/>
    </source>
</evidence>
<dbReference type="AlphaFoldDB" id="A0AA40K0J4"/>
<sequence length="225" mass="24334">MMLNAAEMRRRWSDKTEASFSHDDFHTELVFGPEDQELELDFQGCKSIVFMDGDSIRGEDLLMMARGSGHMTLPAGVQVRVTAGAFKYRAPAGGRSAVGSSHGPGYRAPPPTRVSYAGSSAPSDSYRNEERGSQASRETFRPSPPRDQAGFSRAGSHVGGYVTAARVPLPKSMAGTRSRADAGDWEVVEQAEDSRESWDDGRSSVAPSESISSVGSRGQRSSYNY</sequence>